<keyword evidence="2" id="KW-1185">Reference proteome</keyword>
<reference evidence="1 2" key="1">
    <citation type="journal article" date="2022" name="bioRxiv">
        <title>An ancient truncated duplication of the anti-Mullerian hormone receptor type 2 gene is a potential conserved master sex determinant in the Pangasiidae catfish family.</title>
        <authorList>
            <person name="Wen M."/>
            <person name="Pan Q."/>
            <person name="Jouanno E."/>
            <person name="Montfort J."/>
            <person name="Zahm M."/>
            <person name="Cabau C."/>
            <person name="Klopp C."/>
            <person name="Iampietro C."/>
            <person name="Roques C."/>
            <person name="Bouchez O."/>
            <person name="Castinel A."/>
            <person name="Donnadieu C."/>
            <person name="Parrinello H."/>
            <person name="Poncet C."/>
            <person name="Belmonte E."/>
            <person name="Gautier V."/>
            <person name="Avarre J.-C."/>
            <person name="Dugue R."/>
            <person name="Gustiano R."/>
            <person name="Ha T.T.T."/>
            <person name="Campet M."/>
            <person name="Sriphairoj K."/>
            <person name="Ribolli J."/>
            <person name="de Almeida F.L."/>
            <person name="Desvignes T."/>
            <person name="Postlethwait J.H."/>
            <person name="Bucao C.F."/>
            <person name="Robinson-Rechavi M."/>
            <person name="Bobe J."/>
            <person name="Herpin A."/>
            <person name="Guiguen Y."/>
        </authorList>
    </citation>
    <scope>NUCLEOTIDE SEQUENCE [LARGE SCALE GENOMIC DNA]</scope>
    <source>
        <strain evidence="1">YG-Dec2019</strain>
    </source>
</reference>
<dbReference type="EMBL" id="CM040466">
    <property type="protein sequence ID" value="MCI4384912.1"/>
    <property type="molecule type" value="Genomic_DNA"/>
</dbReference>
<evidence type="ECO:0000313" key="2">
    <source>
        <dbReference type="Proteomes" id="UP000829447"/>
    </source>
</evidence>
<organism evidence="1 2">
    <name type="scientific">Pangasianodon gigas</name>
    <name type="common">Mekong giant catfish</name>
    <name type="synonym">Pangasius gigas</name>
    <dbReference type="NCBI Taxonomy" id="30993"/>
    <lineage>
        <taxon>Eukaryota</taxon>
        <taxon>Metazoa</taxon>
        <taxon>Chordata</taxon>
        <taxon>Craniata</taxon>
        <taxon>Vertebrata</taxon>
        <taxon>Euteleostomi</taxon>
        <taxon>Actinopterygii</taxon>
        <taxon>Neopterygii</taxon>
        <taxon>Teleostei</taxon>
        <taxon>Ostariophysi</taxon>
        <taxon>Siluriformes</taxon>
        <taxon>Pangasiidae</taxon>
        <taxon>Pangasianodon</taxon>
    </lineage>
</organism>
<name>A0ACC5X119_PANGG</name>
<protein>
    <submittedName>
        <fullName evidence="1">Uncharacterized protein</fullName>
    </submittedName>
</protein>
<proteinExistence type="predicted"/>
<evidence type="ECO:0000313" key="1">
    <source>
        <dbReference type="EMBL" id="MCI4384912.1"/>
    </source>
</evidence>
<dbReference type="Proteomes" id="UP000829447">
    <property type="component" value="Linkage Group LG13"/>
</dbReference>
<gene>
    <name evidence="1" type="ORF">PGIGA_G00044240</name>
</gene>
<sequence>MFPPRENRCHRFQANIFNKRKCQNCFRPAESHTLSESDLHATKPVKAGWLLLAPEGIDFLNPAHKNRKWQRRYFILYEHGLLRYALDEMPGTLPQGSVNMRECSDVLDASSQTSFYNSLRLCFSDRDYYIRTENEENITGWQENLLIHTNAAKTNQKKRRREQALPLHNLKKHTLPERNQVSDGSNSNYILNTSCSSGSRSTKKRSPENIRTASSISIKQSVNIGDLNTRIGAEGISVGRCGSKDTSGSDMGGVEVGCPLSSSPGAGHHEEPRELNGKGGVHSSSRMSRANSPNTSSISSYLFSTLSQLPTHFSTNAAKSREGIESGYSSLEKTRSDAEDTQTGPDQDYRRSQVISQFEQENGMHMPAREQCSSSSISTCSAAEYDQDDRANHSTTRAFARGHGASGVSASTCRRSKSLERNLAEHTPTPDLLNFKKGWMSRLGEDGKWRKHWFVLTNQSLRFYRDSVAEEAADLDGEINLSTCYDITDFPVQRNYGFQIHTKDGVFTLCATTSGIRRNWIQAVMKNVQTSVAPDVTCSLPQNVPMGMVSECKFPLASNSSCLEEEKRSSVSERRREGHYKTFDWAEFSHMRKKRETLSRHSGIESEFVCGDSVPPAPASSPEDPVTSSIAVVHTETGEAPHVTKTTDSSPLMVRSSIVASKPSDQKSTEVGGVDFFNDISNVQMEEKKETDLYTSPSPATFSSLSVQTEWQWELEFQTLHRELKAMYERSERERREYKLSEARLQTELIGSLDCLHETESKLQKTEATLRERESELEELRSCLEEVSGRLKAAEEAQALKDIRLQRHLRLLEESQERERRSLSDSLEHAEKRGKELEERLMQTEAMLQKMPTGGIVEQLERKCQELQNQLDESDSELSRLQARLQNEETLYYDMEHNYEQVCEELEFVRGTLQNCERVCEERFRMQLEQQQEKLNRKDRELQEVFLKMGCSGATLEMSEHMWLKDASHHLQESPSTGEKVRSFGFGDLGKQPVAQGDESEQVISVIQALESKLCDTEERLQEINVHLQQQQQKLGDKVNALKVDEQWSVQIPNESLGLGNRDDKPDGKRCGIIREKTATNTKVNLVTNKMLNFDLQEALHEEGTSPKKCLSQGMTSRMLSLEALVIQRMASALEHPSKQLLDGISELQSQTKALREAYDGSSEGPVTRNYSQLFSYYQELGEAGCSLDECEIYSMCMKAELAYLTYTNHIHIPEKENGSQAFNVPFCLWSEVTPLDTKEETSSKKGLRLCDVSLPELVPCREQTQGEKVGYCPGDMDKDSLVVELQAQARSLQALSEQLHPLDEGFDAGVLSELSPVLLQTVLFQAILAYMSSRLHVALQRQVCLLQDQWEQAMCQCRRLEGLLQEQAERYEEKLREDRVVIEVAELARVSAETAAQIKGQEVQQLEAEFEKKLQELQQIHEEEMTRFHECSIQSQSQTVTPTESSNGDSKLSVTSMKERISELELQIRCLEDEIRRGDANALRQAYEQELETLKVTCELGFSSMEQSHQRVIEEMQRQHQIEVEQLLEEKERVLQEETNATIAAIEAMRKAHKEELEKSQKAQQNGASTDINKLRAQFKDELDSLHRELEVLSEQYSQKCLENAHLSRAIETERQALISVQRDNQELHTRNQELNKHLVAELSLMQACVNGGVDQSELSQGKDVIQLEVALRVKESEIQCLKQEISSLKEELQAANRRCKKLLNELSVSGVKCQTACVKRSAETYRQRSQSYDVMKSKSNPDFLKNRTKPNQPTRSKSLKERLSVQERMKLFESGSK</sequence>
<accession>A0ACC5X119</accession>
<comment type="caution">
    <text evidence="1">The sequence shown here is derived from an EMBL/GenBank/DDBJ whole genome shotgun (WGS) entry which is preliminary data.</text>
</comment>